<dbReference type="CDD" id="cd01679">
    <property type="entry name" value="RNR_I"/>
    <property type="match status" value="1"/>
</dbReference>
<dbReference type="NCBIfam" id="TIGR02506">
    <property type="entry name" value="NrdE_NrdA"/>
    <property type="match status" value="1"/>
</dbReference>
<evidence type="ECO:0000256" key="4">
    <source>
        <dbReference type="ARBA" id="ARBA00022741"/>
    </source>
</evidence>
<accession>A0A6C0KCJ1</accession>
<dbReference type="Pfam" id="PF02867">
    <property type="entry name" value="Ribonuc_red_lgC"/>
    <property type="match status" value="1"/>
</dbReference>
<dbReference type="UniPathway" id="UPA00326"/>
<dbReference type="SUPFAM" id="SSF51998">
    <property type="entry name" value="PFL-like glycyl radical enzymes"/>
    <property type="match status" value="1"/>
</dbReference>
<evidence type="ECO:0000313" key="10">
    <source>
        <dbReference type="EMBL" id="QHU13894.1"/>
    </source>
</evidence>
<comment type="similarity">
    <text evidence="1">Belongs to the ribonucleoside diphosphate reductase large chain family.</text>
</comment>
<dbReference type="EC" id="1.17.4.1" evidence="2"/>
<dbReference type="InterPro" id="IPR000788">
    <property type="entry name" value="RNR_lg_C"/>
</dbReference>
<evidence type="ECO:0000256" key="5">
    <source>
        <dbReference type="ARBA" id="ARBA00022840"/>
    </source>
</evidence>
<keyword evidence="7" id="KW-0215">Deoxyribonucleotide synthesis</keyword>
<evidence type="ECO:0000259" key="9">
    <source>
        <dbReference type="PROSITE" id="PS51161"/>
    </source>
</evidence>
<feature type="compositionally biased region" description="Acidic residues" evidence="8">
    <location>
        <begin position="770"/>
        <end position="784"/>
    </location>
</feature>
<dbReference type="AlphaFoldDB" id="A0A6C0KCJ1"/>
<evidence type="ECO:0000256" key="6">
    <source>
        <dbReference type="ARBA" id="ARBA00023002"/>
    </source>
</evidence>
<dbReference type="Pfam" id="PF00317">
    <property type="entry name" value="Ribonuc_red_lgN"/>
    <property type="match status" value="1"/>
</dbReference>
<dbReference type="InterPro" id="IPR008926">
    <property type="entry name" value="RNR_R1-su_N"/>
</dbReference>
<keyword evidence="5" id="KW-0067">ATP-binding</keyword>
<sequence>MQKIAKGLEVQPDAIAQKVLAQIYDGVKTSELDELAAQLAASLSTLHPDYAILACRLTVSNHQKNTDESFTKVVKDLSHQTLDHTGTDFRYVSEDLEAVVDLYGKEIEARINYKRDYDFDYFGFKTLERSYLLKNTKGQILERPQHMWMRVALGLWTSGATTTLKDLEQAFETYDLMSTKVYTHATPTLFNAGTPRPQLSSCFLMSMTDDSIAGIYKSLGDCAAISKYAGGIGLHVHNVRARGSVIRGTNGTSNGLVPMLRVFNNTARYVDQGGGKRNGSFAIYLEPWHADVDDFLKLKNNTGAEEERARDLFYALWIPDLFMKRVEADADWTLFCPNEAPGLSDVWGDAFEELYTKYEKEGRGRKTVSAQKLWFKILDSQMETGTPYLLYKDAANRKSNQQNLGTIKSSNLCTEIMEFSSPEETAVCNLASIALPAFCNKETKVFDFARLRSVTKSVVRALNRVIDINFYPTPETRRSNMRHRPIGLGVQGLADVFAILRLPWESDEAARMNQLIFEHMYFAAIEASAEMAAETGSYETFQGSPASQSRLQPELWNTKPITETENTLDWVGLRAMAARGLKNSLLIAPMPTASTSQILGYTECFEPMTTNIYARRTLAGEFVVINRYLMEDLMSRGLWSQEMKQKIIGLNGSIQGLAEIPDDIQALYKTGWEIKQRTLIDMAAARGPFICQSQSLNLFLENPNYAKLTSMHFYGWKAGLKTGCYYLRTKAPVMAQKFTVDPTLVVTGKPVSGEADEDSNASGASSSAESDSEDEAESSDEDEPVLSVEEKKKADRAALLKKLADEYEESQKNTCVACSS</sequence>
<dbReference type="InterPro" id="IPR013509">
    <property type="entry name" value="RNR_lsu_N"/>
</dbReference>
<keyword evidence="6" id="KW-0560">Oxidoreductase</keyword>
<proteinExistence type="inferred from homology"/>
<dbReference type="GO" id="GO:0005971">
    <property type="term" value="C:ribonucleoside-diphosphate reductase complex"/>
    <property type="evidence" value="ECO:0007669"/>
    <property type="project" value="TreeGrafter"/>
</dbReference>
<dbReference type="InterPro" id="IPR013346">
    <property type="entry name" value="NrdE_NrdA_C"/>
</dbReference>
<feature type="domain" description="ATP-cone" evidence="9">
    <location>
        <begin position="1"/>
        <end position="68"/>
    </location>
</feature>
<dbReference type="PRINTS" id="PR01183">
    <property type="entry name" value="RIBORDTASEM1"/>
</dbReference>
<feature type="region of interest" description="Disordered" evidence="8">
    <location>
        <begin position="749"/>
        <end position="791"/>
    </location>
</feature>
<dbReference type="SUPFAM" id="SSF48168">
    <property type="entry name" value="R1 subunit of ribonucleotide reductase, N-terminal domain"/>
    <property type="match status" value="1"/>
</dbReference>
<reference evidence="10" key="1">
    <citation type="journal article" date="2020" name="Nature">
        <title>Giant virus diversity and host interactions through global metagenomics.</title>
        <authorList>
            <person name="Schulz F."/>
            <person name="Roux S."/>
            <person name="Paez-Espino D."/>
            <person name="Jungbluth S."/>
            <person name="Walsh D.A."/>
            <person name="Denef V.J."/>
            <person name="McMahon K.D."/>
            <person name="Konstantinidis K.T."/>
            <person name="Eloe-Fadrosh E.A."/>
            <person name="Kyrpides N.C."/>
            <person name="Woyke T."/>
        </authorList>
    </citation>
    <scope>NUCLEOTIDE SEQUENCE</scope>
    <source>
        <strain evidence="10">GVMAG-S-1101182-85</strain>
    </source>
</reference>
<organism evidence="10">
    <name type="scientific">viral metagenome</name>
    <dbReference type="NCBI Taxonomy" id="1070528"/>
    <lineage>
        <taxon>unclassified sequences</taxon>
        <taxon>metagenomes</taxon>
        <taxon>organismal metagenomes</taxon>
    </lineage>
</organism>
<dbReference type="InterPro" id="IPR039718">
    <property type="entry name" value="Rrm1"/>
</dbReference>
<dbReference type="GO" id="GO:0005524">
    <property type="term" value="F:ATP binding"/>
    <property type="evidence" value="ECO:0007669"/>
    <property type="project" value="UniProtKB-KW"/>
</dbReference>
<evidence type="ECO:0000256" key="3">
    <source>
        <dbReference type="ARBA" id="ARBA00022533"/>
    </source>
</evidence>
<dbReference type="PANTHER" id="PTHR11573:SF6">
    <property type="entry name" value="RIBONUCLEOSIDE-DIPHOSPHATE REDUCTASE LARGE SUBUNIT"/>
    <property type="match status" value="1"/>
</dbReference>
<evidence type="ECO:0000256" key="1">
    <source>
        <dbReference type="ARBA" id="ARBA00010406"/>
    </source>
</evidence>
<name>A0A6C0KCJ1_9ZZZZ</name>
<dbReference type="EMBL" id="MN740827">
    <property type="protein sequence ID" value="QHU13894.1"/>
    <property type="molecule type" value="Genomic_DNA"/>
</dbReference>
<evidence type="ECO:0000256" key="7">
    <source>
        <dbReference type="ARBA" id="ARBA00023116"/>
    </source>
</evidence>
<dbReference type="GO" id="GO:0004748">
    <property type="term" value="F:ribonucleoside-diphosphate reductase activity, thioredoxin disulfide as acceptor"/>
    <property type="evidence" value="ECO:0007669"/>
    <property type="project" value="UniProtKB-EC"/>
</dbReference>
<dbReference type="PROSITE" id="PS51161">
    <property type="entry name" value="ATP_CONE"/>
    <property type="match status" value="1"/>
</dbReference>
<keyword evidence="4" id="KW-0547">Nucleotide-binding</keyword>
<feature type="compositionally biased region" description="Low complexity" evidence="8">
    <location>
        <begin position="760"/>
        <end position="769"/>
    </location>
</feature>
<protein>
    <recommendedName>
        <fullName evidence="2">ribonucleoside-diphosphate reductase</fullName>
        <ecNumber evidence="2">1.17.4.1</ecNumber>
    </recommendedName>
</protein>
<evidence type="ECO:0000256" key="8">
    <source>
        <dbReference type="SAM" id="MobiDB-lite"/>
    </source>
</evidence>
<dbReference type="Gene3D" id="3.20.70.20">
    <property type="match status" value="1"/>
</dbReference>
<dbReference type="PANTHER" id="PTHR11573">
    <property type="entry name" value="RIBONUCLEOSIDE-DIPHOSPHATE REDUCTASE LARGE CHAIN"/>
    <property type="match status" value="1"/>
</dbReference>
<evidence type="ECO:0000256" key="2">
    <source>
        <dbReference type="ARBA" id="ARBA00012274"/>
    </source>
</evidence>
<dbReference type="GO" id="GO:0009263">
    <property type="term" value="P:deoxyribonucleotide biosynthetic process"/>
    <property type="evidence" value="ECO:0007669"/>
    <property type="project" value="UniProtKB-KW"/>
</dbReference>
<dbReference type="InterPro" id="IPR005144">
    <property type="entry name" value="ATP-cone_dom"/>
</dbReference>
<keyword evidence="3" id="KW-0021">Allosteric enzyme</keyword>